<keyword evidence="2" id="KW-1185">Reference proteome</keyword>
<protein>
    <submittedName>
        <fullName evidence="1">Uncharacterized protein</fullName>
    </submittedName>
</protein>
<sequence length="168" mass="18791">MHLSVQKPAFEILKMMEKDGIEMDNVTSTLTQAFNSSKENMKAPIPLSWLPWLTCQILEEAFVVLKQLIPRCMHSLIMGTSRNLFNQAVNKGMVSASNRFTPTISSTVRPQIPIQPTAMSKKPIVSPPKKGFPSRPLSRVFRFSLAFAAFSYCSSPFELNATLISDTH</sequence>
<dbReference type="Proteomes" id="UP001163603">
    <property type="component" value="Chromosome 10"/>
</dbReference>
<comment type="caution">
    <text evidence="1">The sequence shown here is derived from an EMBL/GenBank/DDBJ whole genome shotgun (WGS) entry which is preliminary data.</text>
</comment>
<dbReference type="EMBL" id="CM047745">
    <property type="protein sequence ID" value="KAJ0024566.1"/>
    <property type="molecule type" value="Genomic_DNA"/>
</dbReference>
<name>A0ACC0XSY2_9ROSI</name>
<reference evidence="2" key="1">
    <citation type="journal article" date="2023" name="G3 (Bethesda)">
        <title>Genome assembly and association tests identify interacting loci associated with vigor, precocity, and sex in interspecific pistachio rootstocks.</title>
        <authorList>
            <person name="Palmer W."/>
            <person name="Jacygrad E."/>
            <person name="Sagayaradj S."/>
            <person name="Cavanaugh K."/>
            <person name="Han R."/>
            <person name="Bertier L."/>
            <person name="Beede B."/>
            <person name="Kafkas S."/>
            <person name="Golino D."/>
            <person name="Preece J."/>
            <person name="Michelmore R."/>
        </authorList>
    </citation>
    <scope>NUCLEOTIDE SEQUENCE [LARGE SCALE GENOMIC DNA]</scope>
</reference>
<evidence type="ECO:0000313" key="2">
    <source>
        <dbReference type="Proteomes" id="UP001163603"/>
    </source>
</evidence>
<gene>
    <name evidence="1" type="ORF">Pint_08416</name>
</gene>
<organism evidence="1 2">
    <name type="scientific">Pistacia integerrima</name>
    <dbReference type="NCBI Taxonomy" id="434235"/>
    <lineage>
        <taxon>Eukaryota</taxon>
        <taxon>Viridiplantae</taxon>
        <taxon>Streptophyta</taxon>
        <taxon>Embryophyta</taxon>
        <taxon>Tracheophyta</taxon>
        <taxon>Spermatophyta</taxon>
        <taxon>Magnoliopsida</taxon>
        <taxon>eudicotyledons</taxon>
        <taxon>Gunneridae</taxon>
        <taxon>Pentapetalae</taxon>
        <taxon>rosids</taxon>
        <taxon>malvids</taxon>
        <taxon>Sapindales</taxon>
        <taxon>Anacardiaceae</taxon>
        <taxon>Pistacia</taxon>
    </lineage>
</organism>
<accession>A0ACC0XSY2</accession>
<proteinExistence type="predicted"/>
<evidence type="ECO:0000313" key="1">
    <source>
        <dbReference type="EMBL" id="KAJ0024566.1"/>
    </source>
</evidence>